<reference evidence="9" key="1">
    <citation type="submission" date="2021-03" db="EMBL/GenBank/DDBJ databases">
        <title>Draft genome sequence of rust myrtle Austropuccinia psidii MF-1, a brazilian biotype.</title>
        <authorList>
            <person name="Quecine M.C."/>
            <person name="Pachon D.M.R."/>
            <person name="Bonatelli M.L."/>
            <person name="Correr F.H."/>
            <person name="Franceschini L.M."/>
            <person name="Leite T.F."/>
            <person name="Margarido G.R.A."/>
            <person name="Almeida C.A."/>
            <person name="Ferrarezi J.A."/>
            <person name="Labate C.A."/>
        </authorList>
    </citation>
    <scope>NUCLEOTIDE SEQUENCE</scope>
    <source>
        <strain evidence="9">MF-1</strain>
    </source>
</reference>
<dbReference type="InterPro" id="IPR043502">
    <property type="entry name" value="DNA/RNA_pol_sf"/>
</dbReference>
<dbReference type="AlphaFoldDB" id="A0A9Q3PY20"/>
<name>A0A9Q3PY20_9BASI</name>
<evidence type="ECO:0000256" key="4">
    <source>
        <dbReference type="ARBA" id="ARBA00022759"/>
    </source>
</evidence>
<dbReference type="GO" id="GO:0004519">
    <property type="term" value="F:endonuclease activity"/>
    <property type="evidence" value="ECO:0007669"/>
    <property type="project" value="UniProtKB-KW"/>
</dbReference>
<dbReference type="InterPro" id="IPR041373">
    <property type="entry name" value="RT_RNaseH"/>
</dbReference>
<feature type="domain" description="Integrase zinc-binding" evidence="8">
    <location>
        <begin position="326"/>
        <end position="366"/>
    </location>
</feature>
<dbReference type="OrthoDB" id="2206664at2759"/>
<dbReference type="GO" id="GO:0003964">
    <property type="term" value="F:RNA-directed DNA polymerase activity"/>
    <property type="evidence" value="ECO:0007669"/>
    <property type="project" value="UniProtKB-KW"/>
</dbReference>
<evidence type="ECO:0000256" key="3">
    <source>
        <dbReference type="ARBA" id="ARBA00022722"/>
    </source>
</evidence>
<dbReference type="InterPro" id="IPR050951">
    <property type="entry name" value="Retrovirus_Pol_polyprotein"/>
</dbReference>
<keyword evidence="6" id="KW-0695">RNA-directed DNA polymerase</keyword>
<dbReference type="Proteomes" id="UP000765509">
    <property type="component" value="Unassembled WGS sequence"/>
</dbReference>
<evidence type="ECO:0000256" key="1">
    <source>
        <dbReference type="ARBA" id="ARBA00022679"/>
    </source>
</evidence>
<evidence type="ECO:0000313" key="10">
    <source>
        <dbReference type="Proteomes" id="UP000765509"/>
    </source>
</evidence>
<keyword evidence="2" id="KW-0548">Nucleotidyltransferase</keyword>
<keyword evidence="10" id="KW-1185">Reference proteome</keyword>
<evidence type="ECO:0008006" key="11">
    <source>
        <dbReference type="Google" id="ProtNLM"/>
    </source>
</evidence>
<dbReference type="SUPFAM" id="SSF56672">
    <property type="entry name" value="DNA/RNA polymerases"/>
    <property type="match status" value="1"/>
</dbReference>
<evidence type="ECO:0000259" key="7">
    <source>
        <dbReference type="Pfam" id="PF17917"/>
    </source>
</evidence>
<keyword evidence="4" id="KW-0255">Endonuclease</keyword>
<feature type="domain" description="Reverse transcriptase RNase H-like" evidence="7">
    <location>
        <begin position="60"/>
        <end position="166"/>
    </location>
</feature>
<dbReference type="GO" id="GO:0016787">
    <property type="term" value="F:hydrolase activity"/>
    <property type="evidence" value="ECO:0007669"/>
    <property type="project" value="UniProtKB-KW"/>
</dbReference>
<evidence type="ECO:0000256" key="5">
    <source>
        <dbReference type="ARBA" id="ARBA00022801"/>
    </source>
</evidence>
<dbReference type="InterPro" id="IPR043128">
    <property type="entry name" value="Rev_trsase/Diguanyl_cyclase"/>
</dbReference>
<dbReference type="PANTHER" id="PTHR37984">
    <property type="entry name" value="PROTEIN CBG26694"/>
    <property type="match status" value="1"/>
</dbReference>
<keyword evidence="5" id="KW-0378">Hydrolase</keyword>
<keyword evidence="1" id="KW-0808">Transferase</keyword>
<dbReference type="Gene3D" id="1.10.340.70">
    <property type="match status" value="1"/>
</dbReference>
<protein>
    <recommendedName>
        <fullName evidence="11">Reverse transcriptase RNase H-like domain-containing protein</fullName>
    </recommendedName>
</protein>
<accession>A0A9Q3PY20</accession>
<dbReference type="PANTHER" id="PTHR37984:SF5">
    <property type="entry name" value="PROTEIN NYNRIN-LIKE"/>
    <property type="match status" value="1"/>
</dbReference>
<evidence type="ECO:0000256" key="6">
    <source>
        <dbReference type="ARBA" id="ARBA00022918"/>
    </source>
</evidence>
<dbReference type="CDD" id="cd09274">
    <property type="entry name" value="RNase_HI_RT_Ty3"/>
    <property type="match status" value="1"/>
</dbReference>
<dbReference type="InterPro" id="IPR041588">
    <property type="entry name" value="Integrase_H2C2"/>
</dbReference>
<evidence type="ECO:0000313" key="9">
    <source>
        <dbReference type="EMBL" id="MBW0577851.1"/>
    </source>
</evidence>
<dbReference type="Pfam" id="PF17917">
    <property type="entry name" value="RT_RNaseH"/>
    <property type="match status" value="1"/>
</dbReference>
<comment type="caution">
    <text evidence="9">The sequence shown here is derived from an EMBL/GenBank/DDBJ whole genome shotgun (WGS) entry which is preliminary data.</text>
</comment>
<evidence type="ECO:0000259" key="8">
    <source>
        <dbReference type="Pfam" id="PF17921"/>
    </source>
</evidence>
<dbReference type="Gene3D" id="3.30.70.270">
    <property type="match status" value="1"/>
</dbReference>
<organism evidence="9 10">
    <name type="scientific">Austropuccinia psidii MF-1</name>
    <dbReference type="NCBI Taxonomy" id="1389203"/>
    <lineage>
        <taxon>Eukaryota</taxon>
        <taxon>Fungi</taxon>
        <taxon>Dikarya</taxon>
        <taxon>Basidiomycota</taxon>
        <taxon>Pucciniomycotina</taxon>
        <taxon>Pucciniomycetes</taxon>
        <taxon>Pucciniales</taxon>
        <taxon>Sphaerophragmiaceae</taxon>
        <taxon>Austropuccinia</taxon>
    </lineage>
</organism>
<gene>
    <name evidence="9" type="ORF">O181_117566</name>
</gene>
<dbReference type="Pfam" id="PF17921">
    <property type="entry name" value="Integrase_H2C2"/>
    <property type="match status" value="1"/>
</dbReference>
<evidence type="ECO:0000256" key="2">
    <source>
        <dbReference type="ARBA" id="ARBA00022695"/>
    </source>
</evidence>
<dbReference type="EMBL" id="AVOT02101532">
    <property type="protein sequence ID" value="MBW0577851.1"/>
    <property type="molecule type" value="Genomic_DNA"/>
</dbReference>
<sequence length="366" mass="42700">MGIDQNKGEEVLLKPVPKNIKEMQSFLGFASHYRNHIRNVSHIASGLYKLCSKDLVFEITKERRLYIDAACSQGLGAALHQRQIVDGEPREGVICYISRQLKDSEGRYGVTQTECLCLVWALEKLHYYLEGAVFEFYTDCTALKSLLHMRTTNGHMLRWQIAIQEYRGNMTIIYKEGKRHTNAEGISRWPLENVKGNPAYEPEVAANIPIHFMEIDRKNFRFSEWAPESGTPDSGDTETEGKATPILGISYSELHNEYFSAVMKPYAKHKKCSILFQLLQLKCKSPEQESKLEEPWLRDYKDNRFFNIDNLIYHREKHKSVLTVIDRDHISLIMQEFHDFPYMGHMSEDRTKERVASTAWWPRWEK</sequence>
<keyword evidence="3" id="KW-0540">Nuclease</keyword>
<proteinExistence type="predicted"/>